<evidence type="ECO:0000256" key="1">
    <source>
        <dbReference type="SAM" id="MobiDB-lite"/>
    </source>
</evidence>
<accession>A0A176VP79</accession>
<organism evidence="2 3">
    <name type="scientific">Marchantia polymorpha subsp. ruderalis</name>
    <dbReference type="NCBI Taxonomy" id="1480154"/>
    <lineage>
        <taxon>Eukaryota</taxon>
        <taxon>Viridiplantae</taxon>
        <taxon>Streptophyta</taxon>
        <taxon>Embryophyta</taxon>
        <taxon>Marchantiophyta</taxon>
        <taxon>Marchantiopsida</taxon>
        <taxon>Marchantiidae</taxon>
        <taxon>Marchantiales</taxon>
        <taxon>Marchantiaceae</taxon>
        <taxon>Marchantia</taxon>
    </lineage>
</organism>
<protein>
    <submittedName>
        <fullName evidence="2">Uncharacterized protein</fullName>
    </submittedName>
</protein>
<keyword evidence="3" id="KW-1185">Reference proteome</keyword>
<feature type="compositionally biased region" description="Low complexity" evidence="1">
    <location>
        <begin position="1"/>
        <end position="15"/>
    </location>
</feature>
<name>A0A176VP79_MARPO</name>
<gene>
    <name evidence="2" type="ORF">AXG93_2035s1000</name>
</gene>
<dbReference type="EMBL" id="LVLJ01003074">
    <property type="protein sequence ID" value="OAE22719.1"/>
    <property type="molecule type" value="Genomic_DNA"/>
</dbReference>
<dbReference type="AlphaFoldDB" id="A0A176VP79"/>
<evidence type="ECO:0000313" key="2">
    <source>
        <dbReference type="EMBL" id="OAE22719.1"/>
    </source>
</evidence>
<feature type="region of interest" description="Disordered" evidence="1">
    <location>
        <begin position="1"/>
        <end position="49"/>
    </location>
</feature>
<proteinExistence type="predicted"/>
<reference evidence="2" key="1">
    <citation type="submission" date="2016-03" db="EMBL/GenBank/DDBJ databases">
        <title>Mechanisms controlling the formation of the plant cell surface in tip-growing cells are functionally conserved among land plants.</title>
        <authorList>
            <person name="Honkanen S."/>
            <person name="Jones V.A."/>
            <person name="Morieri G."/>
            <person name="Champion C."/>
            <person name="Hetherington A.J."/>
            <person name="Kelly S."/>
            <person name="Saint-Marcoux D."/>
            <person name="Proust H."/>
            <person name="Prescott H."/>
            <person name="Dolan L."/>
        </authorList>
    </citation>
    <scope>NUCLEOTIDE SEQUENCE [LARGE SCALE GENOMIC DNA]</scope>
    <source>
        <tissue evidence="2">Whole gametophyte</tissue>
    </source>
</reference>
<dbReference type="Proteomes" id="UP000077202">
    <property type="component" value="Unassembled WGS sequence"/>
</dbReference>
<evidence type="ECO:0000313" key="3">
    <source>
        <dbReference type="Proteomes" id="UP000077202"/>
    </source>
</evidence>
<sequence>MRSSPSSAAPEAQSQFVRYGSKTDSLKRTREEGSAIGRFPNEEEGDQTADPFFGGILRWKLLRLDDGIVVGSRKSTCSNNLRNSRKVANLALWHDRNPLLSLYAQDVDATELMHMKQWKSEMHRRTTQSLVSPTQIRNHGLPRWMNSHYES</sequence>
<comment type="caution">
    <text evidence="2">The sequence shown here is derived from an EMBL/GenBank/DDBJ whole genome shotgun (WGS) entry which is preliminary data.</text>
</comment>
<feature type="compositionally biased region" description="Basic and acidic residues" evidence="1">
    <location>
        <begin position="24"/>
        <end position="33"/>
    </location>
</feature>